<evidence type="ECO:0000313" key="5">
    <source>
        <dbReference type="EMBL" id="CAK7213350.1"/>
    </source>
</evidence>
<dbReference type="CDD" id="cd12148">
    <property type="entry name" value="fungal_TF_MHR"/>
    <property type="match status" value="1"/>
</dbReference>
<dbReference type="PANTHER" id="PTHR31001:SF49">
    <property type="entry name" value="ZN(II)2CYS6 TRANSCRIPTION FACTOR (EUROFUNG)"/>
    <property type="match status" value="1"/>
</dbReference>
<evidence type="ECO:0000259" key="4">
    <source>
        <dbReference type="SMART" id="SM00906"/>
    </source>
</evidence>
<feature type="region of interest" description="Disordered" evidence="3">
    <location>
        <begin position="297"/>
        <end position="318"/>
    </location>
</feature>
<dbReference type="EMBL" id="CAWUHB010000006">
    <property type="protein sequence ID" value="CAK7213350.1"/>
    <property type="molecule type" value="Genomic_DNA"/>
</dbReference>
<feature type="compositionally biased region" description="Polar residues" evidence="3">
    <location>
        <begin position="850"/>
        <end position="878"/>
    </location>
</feature>
<feature type="region of interest" description="Disordered" evidence="3">
    <location>
        <begin position="131"/>
        <end position="158"/>
    </location>
</feature>
<comment type="subcellular location">
    <subcellularLocation>
        <location evidence="1">Nucleus</location>
    </subcellularLocation>
</comment>
<feature type="region of interest" description="Disordered" evidence="3">
    <location>
        <begin position="34"/>
        <end position="73"/>
    </location>
</feature>
<feature type="region of interest" description="Disordered" evidence="3">
    <location>
        <begin position="626"/>
        <end position="656"/>
    </location>
</feature>
<reference evidence="5 6" key="1">
    <citation type="submission" date="2024-01" db="EMBL/GenBank/DDBJ databases">
        <authorList>
            <person name="Allen C."/>
            <person name="Tagirdzhanova G."/>
        </authorList>
    </citation>
    <scope>NUCLEOTIDE SEQUENCE [LARGE SCALE GENOMIC DNA]</scope>
</reference>
<evidence type="ECO:0000256" key="3">
    <source>
        <dbReference type="SAM" id="MobiDB-lite"/>
    </source>
</evidence>
<feature type="compositionally biased region" description="Pro residues" evidence="3">
    <location>
        <begin position="906"/>
        <end position="923"/>
    </location>
</feature>
<sequence length="978" mass="105923">MLGQTPFSGATNWTAVLDSIRDIQSYLGEASVAKKGNAQCETNGDNGKGGEEEEEVDDEDEDVDEEMEEDAVEHMANGDVEEPPLSHPAAENPFHNFMRPPVMYNGVTDRRTALLPSTLSTATIPAMSAMTRAPGPEATNKAGPTTIRKASPEEDPSLPPYKSFQLAEPDGIFSAIATAPGLSAADQSMPPATSSLALGPPLPKHLADAIASLPPRSDCDRFMAVYFQSSYMTGPFVHAGQFQRSYSRFWRTGNPAAANAISPLLWISMLASVLSMGAMIDGGRQLAWMADQRLAQPNQGDHGTASSGGRLGKDQDDELSNDDLAMASRLRKLSTRCLLAGDYLAGRPLAVEALILNAHVRLMQVRDSDATQWATIGVVVRLAQRMGYHQVDAPGGSRCGIGGRKLTPFEEEMRRRVWYFVESFDMLFSFQFGLPTVVHEDEVATNPPRNLLDDDFDESSEELPPARPVTDYTEALYFIIKLTLIRLIRRVMRVAVWRTDKAKNSDTQSYRATVTQITQELRWSYTTLPSRLRMPMHIRDCPFADATHDIMHRLVVEIMHHKAVCILFRESLSRDTVTGGGGGDNDGGGLDKSGFTVAETEMQRQACLVSALRILDMHTEFEYETRPGSTAATVGGHPPGPGPPPPPGGNRGTGRLATDRHMLSSLALHDFLLAATIICLDLIEGGRNDRNSSKSGRSGQGAASVASGTTAAASTTAAAPSCTTNLELPPSLVFAPFLGGGGSTLQERAADRSAKIEALRTAYALWHERRLTSRDAAHAARILGAIVTKLSAEVGDGDDEYDSSGNTLQPEDNDSPGWGKWDIAARELRRKQYEEDVRRQHAERAERLNSNRATDPSGGSQSDATRSRDASSTPNQMNTPTSQATAAGSSTSAAGAPSQTYNSQQQPPPPPLPPPPPPPPPPHLNYAYEWAEPGPFDAVLNDPTNVDWNMVDWFLLDRQSDIDVGGNVWSADLMALEN</sequence>
<keyword evidence="2" id="KW-0539">Nucleus</keyword>
<keyword evidence="6" id="KW-1185">Reference proteome</keyword>
<evidence type="ECO:0000256" key="1">
    <source>
        <dbReference type="ARBA" id="ARBA00004123"/>
    </source>
</evidence>
<feature type="compositionally biased region" description="Basic and acidic residues" evidence="3">
    <location>
        <begin position="832"/>
        <end position="849"/>
    </location>
</feature>
<accession>A0ABP0B1U4</accession>
<dbReference type="Pfam" id="PF04082">
    <property type="entry name" value="Fungal_trans"/>
    <property type="match status" value="1"/>
</dbReference>
<dbReference type="Proteomes" id="UP001642405">
    <property type="component" value="Unassembled WGS sequence"/>
</dbReference>
<proteinExistence type="predicted"/>
<comment type="caution">
    <text evidence="5">The sequence shown here is derived from an EMBL/GenBank/DDBJ whole genome shotgun (WGS) entry which is preliminary data.</text>
</comment>
<feature type="compositionally biased region" description="Acidic residues" evidence="3">
    <location>
        <begin position="51"/>
        <end position="71"/>
    </location>
</feature>
<organism evidence="5 6">
    <name type="scientific">Sporothrix curviconia</name>
    <dbReference type="NCBI Taxonomy" id="1260050"/>
    <lineage>
        <taxon>Eukaryota</taxon>
        <taxon>Fungi</taxon>
        <taxon>Dikarya</taxon>
        <taxon>Ascomycota</taxon>
        <taxon>Pezizomycotina</taxon>
        <taxon>Sordariomycetes</taxon>
        <taxon>Sordariomycetidae</taxon>
        <taxon>Ophiostomatales</taxon>
        <taxon>Ophiostomataceae</taxon>
        <taxon>Sporothrix</taxon>
    </lineage>
</organism>
<name>A0ABP0B1U4_9PEZI</name>
<dbReference type="InterPro" id="IPR050613">
    <property type="entry name" value="Sec_Metabolite_Reg"/>
</dbReference>
<protein>
    <recommendedName>
        <fullName evidence="4">Xylanolytic transcriptional activator regulatory domain-containing protein</fullName>
    </recommendedName>
</protein>
<feature type="compositionally biased region" description="Pro residues" evidence="3">
    <location>
        <begin position="638"/>
        <end position="648"/>
    </location>
</feature>
<dbReference type="PANTHER" id="PTHR31001">
    <property type="entry name" value="UNCHARACTERIZED TRANSCRIPTIONAL REGULATORY PROTEIN"/>
    <property type="match status" value="1"/>
</dbReference>
<feature type="compositionally biased region" description="Polar residues" evidence="3">
    <location>
        <begin position="297"/>
        <end position="307"/>
    </location>
</feature>
<feature type="compositionally biased region" description="Low complexity" evidence="3">
    <location>
        <begin position="879"/>
        <end position="900"/>
    </location>
</feature>
<feature type="region of interest" description="Disordered" evidence="3">
    <location>
        <begin position="797"/>
        <end position="819"/>
    </location>
</feature>
<feature type="region of interest" description="Disordered" evidence="3">
    <location>
        <begin position="832"/>
        <end position="929"/>
    </location>
</feature>
<dbReference type="InterPro" id="IPR007219">
    <property type="entry name" value="XnlR_reg_dom"/>
</dbReference>
<gene>
    <name evidence="5" type="ORF">SCUCBS95973_001774</name>
</gene>
<feature type="domain" description="Xylanolytic transcriptional activator regulatory" evidence="4">
    <location>
        <begin position="372"/>
        <end position="454"/>
    </location>
</feature>
<evidence type="ECO:0000313" key="6">
    <source>
        <dbReference type="Proteomes" id="UP001642405"/>
    </source>
</evidence>
<dbReference type="SMART" id="SM00906">
    <property type="entry name" value="Fungal_trans"/>
    <property type="match status" value="1"/>
</dbReference>
<evidence type="ECO:0000256" key="2">
    <source>
        <dbReference type="ARBA" id="ARBA00023242"/>
    </source>
</evidence>